<reference evidence="3" key="1">
    <citation type="journal article" date="2019" name="Int. J. Syst. Evol. Microbiol.">
        <title>The Global Catalogue of Microorganisms (GCM) 10K type strain sequencing project: providing services to taxonomists for standard genome sequencing and annotation.</title>
        <authorList>
            <consortium name="The Broad Institute Genomics Platform"/>
            <consortium name="The Broad Institute Genome Sequencing Center for Infectious Disease"/>
            <person name="Wu L."/>
            <person name="Ma J."/>
        </authorList>
    </citation>
    <scope>NUCLEOTIDE SEQUENCE [LARGE SCALE GENOMIC DNA]</scope>
    <source>
        <strain evidence="3">CGMCC 4.7323</strain>
    </source>
</reference>
<evidence type="ECO:0000313" key="2">
    <source>
        <dbReference type="EMBL" id="GGN34620.1"/>
    </source>
</evidence>
<sequence length="98" mass="10791">MEGGEPYGGIGRGAARGADGAYRQRETTGFFHGRNRRRHESPASRMSKFERFRLLLPAYAPGVNGFRRARTAGSARFPRRDTRGRAAHRLRGGASSTA</sequence>
<dbReference type="EMBL" id="BMND01000002">
    <property type="protein sequence ID" value="GGN34620.1"/>
    <property type="molecule type" value="Genomic_DNA"/>
</dbReference>
<proteinExistence type="predicted"/>
<feature type="region of interest" description="Disordered" evidence="1">
    <location>
        <begin position="70"/>
        <end position="98"/>
    </location>
</feature>
<evidence type="ECO:0000313" key="3">
    <source>
        <dbReference type="Proteomes" id="UP000600080"/>
    </source>
</evidence>
<organism evidence="2 3">
    <name type="scientific">Streptomyces kronopolitis</name>
    <dbReference type="NCBI Taxonomy" id="1612435"/>
    <lineage>
        <taxon>Bacteria</taxon>
        <taxon>Bacillati</taxon>
        <taxon>Actinomycetota</taxon>
        <taxon>Actinomycetes</taxon>
        <taxon>Kitasatosporales</taxon>
        <taxon>Streptomycetaceae</taxon>
        <taxon>Streptomyces</taxon>
    </lineage>
</organism>
<dbReference type="Proteomes" id="UP000600080">
    <property type="component" value="Unassembled WGS sequence"/>
</dbReference>
<evidence type="ECO:0008006" key="4">
    <source>
        <dbReference type="Google" id="ProtNLM"/>
    </source>
</evidence>
<evidence type="ECO:0000256" key="1">
    <source>
        <dbReference type="SAM" id="MobiDB-lite"/>
    </source>
</evidence>
<comment type="caution">
    <text evidence="2">The sequence shown here is derived from an EMBL/GenBank/DDBJ whole genome shotgun (WGS) entry which is preliminary data.</text>
</comment>
<keyword evidence="3" id="KW-1185">Reference proteome</keyword>
<accession>A0ABQ2J1B7</accession>
<gene>
    <name evidence="2" type="ORF">GCM10012285_06860</name>
</gene>
<name>A0ABQ2J1B7_9ACTN</name>
<feature type="region of interest" description="Disordered" evidence="1">
    <location>
        <begin position="1"/>
        <end position="45"/>
    </location>
</feature>
<protein>
    <recommendedName>
        <fullName evidence="4">Transposase</fullName>
    </recommendedName>
</protein>
<feature type="compositionally biased region" description="Gly residues" evidence="1">
    <location>
        <begin position="1"/>
        <end position="14"/>
    </location>
</feature>